<dbReference type="CDD" id="cd00751">
    <property type="entry name" value="thiolase"/>
    <property type="match status" value="1"/>
</dbReference>
<evidence type="ECO:0000256" key="6">
    <source>
        <dbReference type="ARBA" id="ARBA00023140"/>
    </source>
</evidence>
<dbReference type="GO" id="GO:0003988">
    <property type="term" value="F:acetyl-CoA C-acyltransferase activity"/>
    <property type="evidence" value="ECO:0007669"/>
    <property type="project" value="TreeGrafter"/>
</dbReference>
<evidence type="ECO:0000313" key="12">
    <source>
        <dbReference type="Proteomes" id="UP000054560"/>
    </source>
</evidence>
<keyword evidence="4" id="KW-0276">Fatty acid metabolism</keyword>
<dbReference type="Gene3D" id="3.40.47.10">
    <property type="match status" value="2"/>
</dbReference>
<dbReference type="InterPro" id="IPR002155">
    <property type="entry name" value="Thiolase"/>
</dbReference>
<sequence>MAAQSVIDQVPIAIGGGVESISLVQNSVVGDQMVAEPWILEKYPGIWMPMIQTADIVGARYGISRERCDEYSLTSQQRTAKGQKEGKFVDEIVPMTTTIKVKNKETGEITMQEVTLDRDDCNNLKTTLESLLALKPVRGDEDPTAGVTAGNASQLSDGASACVVMEAGEAERRGVTPLGIFKGFAVAGCSPEEMSIGPVFAIPCLLQRHSLTVDDIGLFELNEAFAVADKLNIPMEKLNVNGGSIGIGHPFGMSGSRLTGHAMIEGKRRGVKHVVVTMCVGGGMGAAGLFEVVH</sequence>
<keyword evidence="12" id="KW-1185">Reference proteome</keyword>
<dbReference type="InterPro" id="IPR020616">
    <property type="entry name" value="Thiolase_N"/>
</dbReference>
<evidence type="ECO:0000256" key="8">
    <source>
        <dbReference type="RuleBase" id="RU003557"/>
    </source>
</evidence>
<dbReference type="NCBIfam" id="TIGR01930">
    <property type="entry name" value="AcCoA-C-Actrans"/>
    <property type="match status" value="1"/>
</dbReference>
<keyword evidence="5" id="KW-0443">Lipid metabolism</keyword>
<comment type="similarity">
    <text evidence="2 8">Belongs to the thiolase-like superfamily. Thiolase family.</text>
</comment>
<dbReference type="GeneID" id="25905417"/>
<evidence type="ECO:0000256" key="7">
    <source>
        <dbReference type="ARBA" id="ARBA00023315"/>
    </source>
</evidence>
<keyword evidence="3 8" id="KW-0808">Transferase</keyword>
<dbReference type="AlphaFoldDB" id="A0A0L0G3M6"/>
<dbReference type="RefSeq" id="XP_014156710.1">
    <property type="nucleotide sequence ID" value="XM_014301235.1"/>
</dbReference>
<reference evidence="11 12" key="1">
    <citation type="submission" date="2011-02" db="EMBL/GenBank/DDBJ databases">
        <title>The Genome Sequence of Sphaeroforma arctica JP610.</title>
        <authorList>
            <consortium name="The Broad Institute Genome Sequencing Platform"/>
            <person name="Russ C."/>
            <person name="Cuomo C."/>
            <person name="Young S.K."/>
            <person name="Zeng Q."/>
            <person name="Gargeya S."/>
            <person name="Alvarado L."/>
            <person name="Berlin A."/>
            <person name="Chapman S.B."/>
            <person name="Chen Z."/>
            <person name="Freedman E."/>
            <person name="Gellesch M."/>
            <person name="Goldberg J."/>
            <person name="Griggs A."/>
            <person name="Gujja S."/>
            <person name="Heilman E."/>
            <person name="Heiman D."/>
            <person name="Howarth C."/>
            <person name="Mehta T."/>
            <person name="Neiman D."/>
            <person name="Pearson M."/>
            <person name="Roberts A."/>
            <person name="Saif S."/>
            <person name="Shea T."/>
            <person name="Shenoy N."/>
            <person name="Sisk P."/>
            <person name="Stolte C."/>
            <person name="Sykes S."/>
            <person name="White J."/>
            <person name="Yandava C."/>
            <person name="Burger G."/>
            <person name="Gray M.W."/>
            <person name="Holland P.W.H."/>
            <person name="King N."/>
            <person name="Lang F.B.F."/>
            <person name="Roger A.J."/>
            <person name="Ruiz-Trillo I."/>
            <person name="Haas B."/>
            <person name="Nusbaum C."/>
            <person name="Birren B."/>
        </authorList>
    </citation>
    <scope>NUCLEOTIDE SEQUENCE [LARGE SCALE GENOMIC DNA]</scope>
    <source>
        <strain evidence="11 12">JP610</strain>
    </source>
</reference>
<keyword evidence="7 8" id="KW-0012">Acyltransferase</keyword>
<evidence type="ECO:0000256" key="1">
    <source>
        <dbReference type="ARBA" id="ARBA00004275"/>
    </source>
</evidence>
<dbReference type="InterPro" id="IPR020617">
    <property type="entry name" value="Thiolase_C"/>
</dbReference>
<evidence type="ECO:0000259" key="9">
    <source>
        <dbReference type="Pfam" id="PF00108"/>
    </source>
</evidence>
<feature type="domain" description="Thiolase N-terminal" evidence="9">
    <location>
        <begin position="8"/>
        <end position="166"/>
    </location>
</feature>
<comment type="subcellular location">
    <subcellularLocation>
        <location evidence="1">Peroxisome</location>
    </subcellularLocation>
</comment>
<dbReference type="GO" id="GO:0006635">
    <property type="term" value="P:fatty acid beta-oxidation"/>
    <property type="evidence" value="ECO:0007669"/>
    <property type="project" value="TreeGrafter"/>
</dbReference>
<dbReference type="eggNOG" id="KOG1389">
    <property type="taxonomic scope" value="Eukaryota"/>
</dbReference>
<gene>
    <name evidence="11" type="ORF">SARC_04913</name>
</gene>
<organism evidence="11 12">
    <name type="scientific">Sphaeroforma arctica JP610</name>
    <dbReference type="NCBI Taxonomy" id="667725"/>
    <lineage>
        <taxon>Eukaryota</taxon>
        <taxon>Ichthyosporea</taxon>
        <taxon>Ichthyophonida</taxon>
        <taxon>Sphaeroforma</taxon>
    </lineage>
</organism>
<dbReference type="GO" id="GO:0010124">
    <property type="term" value="P:phenylacetate catabolic process"/>
    <property type="evidence" value="ECO:0007669"/>
    <property type="project" value="TreeGrafter"/>
</dbReference>
<dbReference type="OrthoDB" id="5404651at2759"/>
<dbReference type="InterPro" id="IPR016039">
    <property type="entry name" value="Thiolase-like"/>
</dbReference>
<dbReference type="PANTHER" id="PTHR43853:SF8">
    <property type="entry name" value="3-KETOACYL-COA THIOLASE, PEROXISOMAL"/>
    <property type="match status" value="1"/>
</dbReference>
<evidence type="ECO:0000256" key="2">
    <source>
        <dbReference type="ARBA" id="ARBA00010982"/>
    </source>
</evidence>
<proteinExistence type="inferred from homology"/>
<name>A0A0L0G3M6_9EUKA</name>
<feature type="domain" description="Thiolase C-terminal" evidence="10">
    <location>
        <begin position="176"/>
        <end position="291"/>
    </location>
</feature>
<evidence type="ECO:0000259" key="10">
    <source>
        <dbReference type="Pfam" id="PF02803"/>
    </source>
</evidence>
<evidence type="ECO:0000256" key="3">
    <source>
        <dbReference type="ARBA" id="ARBA00022679"/>
    </source>
</evidence>
<evidence type="ECO:0000256" key="4">
    <source>
        <dbReference type="ARBA" id="ARBA00022832"/>
    </source>
</evidence>
<protein>
    <submittedName>
        <fullName evidence="11">Acetyl-CoA C-acetyltransferase</fullName>
    </submittedName>
</protein>
<dbReference type="Proteomes" id="UP000054560">
    <property type="component" value="Unassembled WGS sequence"/>
</dbReference>
<dbReference type="EMBL" id="KQ241890">
    <property type="protein sequence ID" value="KNC82808.1"/>
    <property type="molecule type" value="Genomic_DNA"/>
</dbReference>
<dbReference type="GO" id="GO:0005777">
    <property type="term" value="C:peroxisome"/>
    <property type="evidence" value="ECO:0007669"/>
    <property type="project" value="UniProtKB-SubCell"/>
</dbReference>
<evidence type="ECO:0000313" key="11">
    <source>
        <dbReference type="EMBL" id="KNC82808.1"/>
    </source>
</evidence>
<dbReference type="InterPro" id="IPR050215">
    <property type="entry name" value="Thiolase-like_sf_Thiolase"/>
</dbReference>
<dbReference type="STRING" id="667725.A0A0L0G3M6"/>
<evidence type="ECO:0000256" key="5">
    <source>
        <dbReference type="ARBA" id="ARBA00023098"/>
    </source>
</evidence>
<dbReference type="SUPFAM" id="SSF53901">
    <property type="entry name" value="Thiolase-like"/>
    <property type="match status" value="2"/>
</dbReference>
<accession>A0A0L0G3M6</accession>
<dbReference type="PANTHER" id="PTHR43853">
    <property type="entry name" value="3-KETOACYL-COA THIOLASE, PEROXISOMAL"/>
    <property type="match status" value="1"/>
</dbReference>
<dbReference type="Pfam" id="PF02803">
    <property type="entry name" value="Thiolase_C"/>
    <property type="match status" value="1"/>
</dbReference>
<dbReference type="Pfam" id="PF00108">
    <property type="entry name" value="Thiolase_N"/>
    <property type="match status" value="1"/>
</dbReference>
<keyword evidence="6" id="KW-0576">Peroxisome</keyword>